<accession>A0A926ZJM3</accession>
<feature type="domain" description="Filamentous haemagglutinin FhaB/tRNA nuclease CdiA-like TPS" evidence="2">
    <location>
        <begin position="34"/>
        <end position="145"/>
    </location>
</feature>
<reference evidence="3" key="1">
    <citation type="journal article" date="2015" name="ISME J.">
        <title>Draft Genome Sequence of Streptomyces incarnatus NRRL8089, which Produces the Nucleoside Antibiotic Sinefungin.</title>
        <authorList>
            <person name="Oshima K."/>
            <person name="Hattori M."/>
            <person name="Shimizu H."/>
            <person name="Fukuda K."/>
            <person name="Nemoto M."/>
            <person name="Inagaki K."/>
            <person name="Tamura T."/>
        </authorList>
    </citation>
    <scope>NUCLEOTIDE SEQUENCE</scope>
    <source>
        <strain evidence="3">FACHB-1375</strain>
    </source>
</reference>
<evidence type="ECO:0000259" key="2">
    <source>
        <dbReference type="SMART" id="SM00912"/>
    </source>
</evidence>
<dbReference type="EMBL" id="JACJPW010000108">
    <property type="protein sequence ID" value="MBD2185135.1"/>
    <property type="molecule type" value="Genomic_DNA"/>
</dbReference>
<dbReference type="Proteomes" id="UP000641646">
    <property type="component" value="Unassembled WGS sequence"/>
</dbReference>
<proteinExistence type="predicted"/>
<reference evidence="3" key="2">
    <citation type="submission" date="2020-08" db="EMBL/GenBank/DDBJ databases">
        <authorList>
            <person name="Chen M."/>
            <person name="Teng W."/>
            <person name="Zhao L."/>
            <person name="Hu C."/>
            <person name="Zhou Y."/>
            <person name="Han B."/>
            <person name="Song L."/>
            <person name="Shu W."/>
        </authorList>
    </citation>
    <scope>NUCLEOTIDE SEQUENCE</scope>
    <source>
        <strain evidence="3">FACHB-1375</strain>
    </source>
</reference>
<protein>
    <submittedName>
        <fullName evidence="3">Filamentous hemagglutinin N-terminal domain-containing protein</fullName>
    </submittedName>
</protein>
<comment type="caution">
    <text evidence="3">The sequence shown here is derived from an EMBL/GenBank/DDBJ whole genome shotgun (WGS) entry which is preliminary data.</text>
</comment>
<dbReference type="AlphaFoldDB" id="A0A926ZJM3"/>
<dbReference type="SMART" id="SM00912">
    <property type="entry name" value="Haemagg_act"/>
    <property type="match status" value="1"/>
</dbReference>
<feature type="signal peptide" evidence="1">
    <location>
        <begin position="1"/>
        <end position="29"/>
    </location>
</feature>
<dbReference type="RefSeq" id="WP_190472914.1">
    <property type="nucleotide sequence ID" value="NZ_JACJPW010000108.1"/>
</dbReference>
<dbReference type="Pfam" id="PF05860">
    <property type="entry name" value="TPS"/>
    <property type="match status" value="1"/>
</dbReference>
<evidence type="ECO:0000313" key="3">
    <source>
        <dbReference type="EMBL" id="MBD2185135.1"/>
    </source>
</evidence>
<dbReference type="InterPro" id="IPR008638">
    <property type="entry name" value="FhaB/CdiA-like_TPS"/>
</dbReference>
<dbReference type="InterPro" id="IPR011050">
    <property type="entry name" value="Pectin_lyase_fold/virulence"/>
</dbReference>
<feature type="chain" id="PRO_5037289580" evidence="1">
    <location>
        <begin position="30"/>
        <end position="838"/>
    </location>
</feature>
<dbReference type="Gene3D" id="2.160.20.10">
    <property type="entry name" value="Single-stranded right-handed beta-helix, Pectin lyase-like"/>
    <property type="match status" value="2"/>
</dbReference>
<dbReference type="SUPFAM" id="SSF51126">
    <property type="entry name" value="Pectin lyase-like"/>
    <property type="match status" value="3"/>
</dbReference>
<keyword evidence="1" id="KW-0732">Signal</keyword>
<evidence type="ECO:0000313" key="4">
    <source>
        <dbReference type="Proteomes" id="UP000641646"/>
    </source>
</evidence>
<gene>
    <name evidence="3" type="ORF">H6G03_29370</name>
</gene>
<dbReference type="InterPro" id="IPR012334">
    <property type="entry name" value="Pectin_lyas_fold"/>
</dbReference>
<sequence>MNNFYLRLHKFAYLLLGISGWALHSSVAAQIIPDSTLPTNSLVTPNGNTFSIDGGTAAGSNLFHSFREFSVSTGNTAFFNNSIDINNIITRVTGGQISNIDGLIRANGQANLFLINPSGIIFGANARLNIGGSFLASTASSLKFSDGTEFSAANSQTSGLLTINVPIGLQFGQSPGTIHVSGRGHNLTLENAPIPPPVQVSDENSGLNVKSGRTLALIGGPVTLDGGILIAESGRIEVGSVGQGQVNINPTVFGLIFNYSQVQNYGDIHLSNAALLNASGDGGRGIQIVGRQVKMSDGSFAFTNTLGSLPGGAIDLFASESVELNGDSSNGISSGLISQTVGAGNGGNIMVSTHRLIVNNGGRITSVLFQTGDGGSISVEANDLVKFIESSRFNNGAASGIESMNFGSGNGGNITLLTRRFQILNGGALSAITTYFGRGGNVHLKVTDSLEAIGFNSRTGFRTAILSETIGPGKAGNLTIDTSRLIVRDGARIGASTIATGAGGILTVNASESIEVKGVASGTSLISLLSSSALSNTPAQKFYGLPVVPSGDAGNATINTPRLIVANQALVGVDNQGYGEAGDLKITAGQIILDRGRLTAASASGGGGNMNLLIGDYVFLRNNSQITAQAAGSGNGGNMTINSPFIVAIKNENNDIIVNASAGNGGRINITAKGIFGLVQTRDSLNNSLSEINASSQTGIDGLVQISTPNLNPTSGLAVLPEKVSDRSNLVVVRCGAASGNSFRVTGQGGLPVNPYDALSSWYNTAGVSDLETVARQSDRAGERERKRISVSPIANDRAPIVEATGWEIDPKGEVQLVVNEKAAIFAASWDNQPICAI</sequence>
<dbReference type="NCBIfam" id="TIGR01901">
    <property type="entry name" value="adhes_NPXG"/>
    <property type="match status" value="1"/>
</dbReference>
<organism evidence="3 4">
    <name type="scientific">Aerosakkonema funiforme FACHB-1375</name>
    <dbReference type="NCBI Taxonomy" id="2949571"/>
    <lineage>
        <taxon>Bacteria</taxon>
        <taxon>Bacillati</taxon>
        <taxon>Cyanobacteriota</taxon>
        <taxon>Cyanophyceae</taxon>
        <taxon>Oscillatoriophycideae</taxon>
        <taxon>Aerosakkonematales</taxon>
        <taxon>Aerosakkonemataceae</taxon>
        <taxon>Aerosakkonema</taxon>
    </lineage>
</organism>
<keyword evidence="4" id="KW-1185">Reference proteome</keyword>
<name>A0A926ZJM3_9CYAN</name>
<evidence type="ECO:0000256" key="1">
    <source>
        <dbReference type="SAM" id="SignalP"/>
    </source>
</evidence>